<dbReference type="GO" id="GO:1990904">
    <property type="term" value="C:ribonucleoprotein complex"/>
    <property type="evidence" value="ECO:0007669"/>
    <property type="project" value="UniProtKB-KW"/>
</dbReference>
<dbReference type="PANTHER" id="PTHR48033">
    <property type="entry name" value="RNA-BINDING (RRM/RBD/RNP MOTIFS) FAMILY PROTEIN"/>
    <property type="match status" value="1"/>
</dbReference>
<keyword evidence="3" id="KW-0694">RNA-binding</keyword>
<dbReference type="PROSITE" id="PS50102">
    <property type="entry name" value="RRM"/>
    <property type="match status" value="2"/>
</dbReference>
<dbReference type="eggNOG" id="KOG0118">
    <property type="taxonomic scope" value="Eukaryota"/>
</dbReference>
<gene>
    <name evidence="6" type="ORF">EmuJ_000182100</name>
</gene>
<feature type="compositionally biased region" description="Polar residues" evidence="4">
    <location>
        <begin position="14"/>
        <end position="26"/>
    </location>
</feature>
<dbReference type="Pfam" id="PF00076">
    <property type="entry name" value="RRM_1"/>
    <property type="match status" value="2"/>
</dbReference>
<reference evidence="6" key="2">
    <citation type="submission" date="2015-11" db="EMBL/GenBank/DDBJ databases">
        <authorList>
            <person name="Zhang Y."/>
            <person name="Guo Z."/>
        </authorList>
    </citation>
    <scope>NUCLEOTIDE SEQUENCE</scope>
</reference>
<evidence type="ECO:0000256" key="1">
    <source>
        <dbReference type="ARBA" id="ARBA00004123"/>
    </source>
</evidence>
<evidence type="ECO:0000313" key="6">
    <source>
        <dbReference type="EMBL" id="CDI98002.1"/>
    </source>
</evidence>
<dbReference type="InterPro" id="IPR012677">
    <property type="entry name" value="Nucleotide-bd_a/b_plait_sf"/>
</dbReference>
<reference evidence="6" key="1">
    <citation type="journal article" date="2013" name="Nature">
        <title>The genomes of four tapeworm species reveal adaptations to parasitism.</title>
        <authorList>
            <person name="Tsai I.J."/>
            <person name="Zarowiecki M."/>
            <person name="Holroyd N."/>
            <person name="Garciarrubio A."/>
            <person name="Sanchez-Flores A."/>
            <person name="Brooks K.L."/>
            <person name="Tracey A."/>
            <person name="Bobes R.J."/>
            <person name="Fragoso G."/>
            <person name="Sciutto E."/>
            <person name="Aslett M."/>
            <person name="Beasley H."/>
            <person name="Bennett H.M."/>
            <person name="Cai J."/>
            <person name="Camicia F."/>
            <person name="Clark R."/>
            <person name="Cucher M."/>
            <person name="De Silva N."/>
            <person name="Day T.A."/>
            <person name="Deplazes P."/>
            <person name="Estrada K."/>
            <person name="Fernandez C."/>
            <person name="Holland P.W."/>
            <person name="Hou J."/>
            <person name="Hu S."/>
            <person name="Huckvale T."/>
            <person name="Hung S.S."/>
            <person name="Kamenetzky L."/>
            <person name="Keane J.A."/>
            <person name="Kiss F."/>
            <person name="Koziol U."/>
            <person name="Lambert O."/>
            <person name="Liu K."/>
            <person name="Luo X."/>
            <person name="Luo Y."/>
            <person name="Macchiaroli N."/>
            <person name="Nichol S."/>
            <person name="Paps J."/>
            <person name="Parkinson J."/>
            <person name="Pouchkina-Stantcheva N."/>
            <person name="Riddiford N."/>
            <person name="Rosenzvit M."/>
            <person name="Salinas G."/>
            <person name="Wasmuth J.D."/>
            <person name="Zamanian M."/>
            <person name="Zheng Y."/>
            <person name="Cai X."/>
            <person name="Soberon X."/>
            <person name="Olson P.D."/>
            <person name="Laclette J.P."/>
            <person name="Brehm K."/>
            <person name="Berriman M."/>
            <person name="Garciarrubio A."/>
            <person name="Bobes R.J."/>
            <person name="Fragoso G."/>
            <person name="Sanchez-Flores A."/>
            <person name="Estrada K."/>
            <person name="Cevallos M.A."/>
            <person name="Morett E."/>
            <person name="Gonzalez V."/>
            <person name="Portillo T."/>
            <person name="Ochoa-Leyva A."/>
            <person name="Jose M.V."/>
            <person name="Sciutto E."/>
            <person name="Landa A."/>
            <person name="Jimenez L."/>
            <person name="Valdes V."/>
            <person name="Carrero J.C."/>
            <person name="Larralde C."/>
            <person name="Morales-Montor J."/>
            <person name="Limon-Lason J."/>
            <person name="Soberon X."/>
            <person name="Laclette J.P."/>
        </authorList>
    </citation>
    <scope>NUCLEOTIDE SEQUENCE [LARGE SCALE GENOMIC DNA]</scope>
</reference>
<proteinExistence type="predicted"/>
<dbReference type="STRING" id="6211.A0A087W051"/>
<feature type="domain" description="RRM" evidence="5">
    <location>
        <begin position="53"/>
        <end position="135"/>
    </location>
</feature>
<dbReference type="OrthoDB" id="1875751at2759"/>
<dbReference type="GO" id="GO:0003723">
    <property type="term" value="F:RNA binding"/>
    <property type="evidence" value="ECO:0007669"/>
    <property type="project" value="UniProtKB-UniRule"/>
</dbReference>
<sequence length="752" mass="81098">MSQERSLNDVKSVEVTTNGEENGVNKSCSSLIPENCDVHRPENNGLGSPRSNKKIFVGALTPDTTEQNLIDYFSKFGEIVSCAVKVYRDTGCSRGFGFIVFKSDESVKKVLSIPEHIVNGKKIDPKPAKCPKDTQRKVFVGGLDPDVSPKEIEEHFSKFGKVEAVETPFDNTRMRRRSYVFVVFSSEYEAKRAASIERQEINGKSCDVRVAVPREVSFRQRAMAQVTPQFSLADIQQAMLNLFYYNSLGQQPALQNHFAWPQAAHHATNRSPFRASYDQQAAEKLFNQPTIGRSDAWYESSVARPPPPSQASVSTAPPPRNPPMAATHPYLTFPFSYQSAAAAAAAAAAATSQHFYYQATPGYYYQPAPPSVSPSEAQNSAPVPNGNVNQVPNQANAMNDFMAAIVTANQMPFITAPAASAYPTTPAGDMSYIYRQQQQQTINPAFYQSASAEGMFTDPAAGLSRSHFYGGGVLPPTSSTGAAVTAISSPLKPRGSKSHINGVHQARGAQNGHGVKEGDGVSVGSSEHPVAATTNGTSGLAPTLETQMANLEVEENQGIIWASVHPPVAPSCPAPPHFDPPPKKQTSGAAVAFHMSAPTPPTFFDSLSPVCFWGFINKVSYLCTADQRILLHPFLVIFITCIATTFSSSPSYFGMCAPNQKCATRNPCDPEHSFPCCSHHSPSLPLPTTCSGASSIALYTPSLEQLVCVLRSRRQMHNGGTLGAKCGRSQPASVRRIFITSLSPITLPPPSL</sequence>
<keyword evidence="2" id="KW-0539">Nucleus</keyword>
<feature type="region of interest" description="Disordered" evidence="4">
    <location>
        <begin position="299"/>
        <end position="325"/>
    </location>
</feature>
<dbReference type="SMART" id="SM00360">
    <property type="entry name" value="RRM"/>
    <property type="match status" value="2"/>
</dbReference>
<dbReference type="InterPro" id="IPR000504">
    <property type="entry name" value="RRM_dom"/>
</dbReference>
<feature type="domain" description="RRM" evidence="5">
    <location>
        <begin position="136"/>
        <end position="213"/>
    </location>
</feature>
<dbReference type="SUPFAM" id="SSF54928">
    <property type="entry name" value="RNA-binding domain, RBD"/>
    <property type="match status" value="2"/>
</dbReference>
<protein>
    <submittedName>
        <fullName evidence="6">Heterolocus tagous nuclear ribonucleoprotein</fullName>
    </submittedName>
</protein>
<dbReference type="GO" id="GO:0005654">
    <property type="term" value="C:nucleoplasm"/>
    <property type="evidence" value="ECO:0007669"/>
    <property type="project" value="TreeGrafter"/>
</dbReference>
<feature type="compositionally biased region" description="Polar residues" evidence="4">
    <location>
        <begin position="532"/>
        <end position="541"/>
    </location>
</feature>
<evidence type="ECO:0000259" key="5">
    <source>
        <dbReference type="PROSITE" id="PS50102"/>
    </source>
</evidence>
<dbReference type="Gene3D" id="3.30.70.330">
    <property type="match status" value="2"/>
</dbReference>
<evidence type="ECO:0000256" key="4">
    <source>
        <dbReference type="SAM" id="MobiDB-lite"/>
    </source>
</evidence>
<dbReference type="OMA" id="ANAMNDF"/>
<organism evidence="6 7">
    <name type="scientific">Echinococcus multilocularis</name>
    <name type="common">Fox tapeworm</name>
    <dbReference type="NCBI Taxonomy" id="6211"/>
    <lineage>
        <taxon>Eukaryota</taxon>
        <taxon>Metazoa</taxon>
        <taxon>Spiralia</taxon>
        <taxon>Lophotrochozoa</taxon>
        <taxon>Platyhelminthes</taxon>
        <taxon>Cestoda</taxon>
        <taxon>Eucestoda</taxon>
        <taxon>Cyclophyllidea</taxon>
        <taxon>Taeniidae</taxon>
        <taxon>Echinococcus</taxon>
    </lineage>
</organism>
<dbReference type="PANTHER" id="PTHR48033:SF10">
    <property type="entry name" value="RNA-BINDING PROTEIN SQUID"/>
    <property type="match status" value="1"/>
</dbReference>
<dbReference type="GO" id="GO:0000785">
    <property type="term" value="C:chromatin"/>
    <property type="evidence" value="ECO:0007669"/>
    <property type="project" value="TreeGrafter"/>
</dbReference>
<keyword evidence="7" id="KW-1185">Reference proteome</keyword>
<accession>A0A087W051</accession>
<dbReference type="GO" id="GO:0010468">
    <property type="term" value="P:regulation of gene expression"/>
    <property type="evidence" value="ECO:0007669"/>
    <property type="project" value="TreeGrafter"/>
</dbReference>
<dbReference type="AlphaFoldDB" id="A0A087W051"/>
<name>A0A087W051_ECHMU</name>
<evidence type="ECO:0000256" key="2">
    <source>
        <dbReference type="ARBA" id="ARBA00023242"/>
    </source>
</evidence>
<dbReference type="InterPro" id="IPR035979">
    <property type="entry name" value="RBD_domain_sf"/>
</dbReference>
<feature type="region of interest" description="Disordered" evidence="4">
    <location>
        <begin position="506"/>
        <end position="541"/>
    </location>
</feature>
<dbReference type="Proteomes" id="UP000017246">
    <property type="component" value="Unassembled WGS sequence"/>
</dbReference>
<comment type="subcellular location">
    <subcellularLocation>
        <location evidence="1">Nucleus</location>
    </subcellularLocation>
</comment>
<evidence type="ECO:0000256" key="3">
    <source>
        <dbReference type="PROSITE-ProRule" id="PRU00176"/>
    </source>
</evidence>
<keyword evidence="6" id="KW-0687">Ribonucleoprotein</keyword>
<dbReference type="EMBL" id="LN902846">
    <property type="protein sequence ID" value="CDI98002.1"/>
    <property type="molecule type" value="Genomic_DNA"/>
</dbReference>
<evidence type="ECO:0000313" key="7">
    <source>
        <dbReference type="Proteomes" id="UP000017246"/>
    </source>
</evidence>
<feature type="region of interest" description="Disordered" evidence="4">
    <location>
        <begin position="1"/>
        <end position="26"/>
    </location>
</feature>
<feature type="compositionally biased region" description="Basic and acidic residues" evidence="4">
    <location>
        <begin position="1"/>
        <end position="12"/>
    </location>
</feature>